<evidence type="ECO:0000313" key="11">
    <source>
        <dbReference type="Proteomes" id="UP000190285"/>
    </source>
</evidence>
<name>A0A1T5MLQ0_9FIRM</name>
<accession>A0A1T5MLQ0</accession>
<dbReference type="HAMAP" id="MF_00140_B">
    <property type="entry name" value="Trp_tRNA_synth_B"/>
    <property type="match status" value="1"/>
</dbReference>
<evidence type="ECO:0000256" key="5">
    <source>
        <dbReference type="ARBA" id="ARBA00022917"/>
    </source>
</evidence>
<comment type="similarity">
    <text evidence="1 8 9">Belongs to the class-I aminoacyl-tRNA synthetase family.</text>
</comment>
<evidence type="ECO:0000256" key="9">
    <source>
        <dbReference type="RuleBase" id="RU363036"/>
    </source>
</evidence>
<dbReference type="EMBL" id="FUZT01000018">
    <property type="protein sequence ID" value="SKC88828.1"/>
    <property type="molecule type" value="Genomic_DNA"/>
</dbReference>
<evidence type="ECO:0000256" key="3">
    <source>
        <dbReference type="ARBA" id="ARBA00022741"/>
    </source>
</evidence>
<dbReference type="Proteomes" id="UP000190285">
    <property type="component" value="Unassembled WGS sequence"/>
</dbReference>
<keyword evidence="2 8" id="KW-0436">Ligase</keyword>
<dbReference type="InterPro" id="IPR014729">
    <property type="entry name" value="Rossmann-like_a/b/a_fold"/>
</dbReference>
<dbReference type="NCBIfam" id="TIGR00233">
    <property type="entry name" value="trpS"/>
    <property type="match status" value="1"/>
</dbReference>
<reference evidence="11" key="1">
    <citation type="submission" date="2017-02" db="EMBL/GenBank/DDBJ databases">
        <authorList>
            <person name="Varghese N."/>
            <person name="Submissions S."/>
        </authorList>
    </citation>
    <scope>NUCLEOTIDE SEQUENCE [LARGE SCALE GENOMIC DNA]</scope>
    <source>
        <strain evidence="11">M1</strain>
    </source>
</reference>
<dbReference type="InterPro" id="IPR002305">
    <property type="entry name" value="aa-tRNA-synth_Ic"/>
</dbReference>
<dbReference type="Gene3D" id="1.10.240.10">
    <property type="entry name" value="Tyrosyl-Transfer RNA Synthetase"/>
    <property type="match status" value="1"/>
</dbReference>
<gene>
    <name evidence="8" type="primary">trpS</name>
    <name evidence="10" type="ORF">SAMN02194393_04921</name>
</gene>
<comment type="subunit">
    <text evidence="8">Homodimer.</text>
</comment>
<dbReference type="SUPFAM" id="SSF52374">
    <property type="entry name" value="Nucleotidylyl transferase"/>
    <property type="match status" value="1"/>
</dbReference>
<dbReference type="GO" id="GO:0004830">
    <property type="term" value="F:tryptophan-tRNA ligase activity"/>
    <property type="evidence" value="ECO:0007669"/>
    <property type="project" value="UniProtKB-UniRule"/>
</dbReference>
<dbReference type="PANTHER" id="PTHR43766:SF1">
    <property type="entry name" value="TRYPTOPHAN--TRNA LIGASE, MITOCHONDRIAL"/>
    <property type="match status" value="1"/>
</dbReference>
<organism evidence="10 11">
    <name type="scientific">Maledivibacter halophilus</name>
    <dbReference type="NCBI Taxonomy" id="36842"/>
    <lineage>
        <taxon>Bacteria</taxon>
        <taxon>Bacillati</taxon>
        <taxon>Bacillota</taxon>
        <taxon>Clostridia</taxon>
        <taxon>Peptostreptococcales</taxon>
        <taxon>Caminicellaceae</taxon>
        <taxon>Maledivibacter</taxon>
    </lineage>
</organism>
<keyword evidence="3 8" id="KW-0547">Nucleotide-binding</keyword>
<comment type="subcellular location">
    <subcellularLocation>
        <location evidence="8">Cytoplasm</location>
    </subcellularLocation>
</comment>
<feature type="binding site" evidence="8">
    <location>
        <begin position="9"/>
        <end position="11"/>
    </location>
    <ligand>
        <name>ATP</name>
        <dbReference type="ChEBI" id="CHEBI:30616"/>
    </ligand>
</feature>
<dbReference type="PANTHER" id="PTHR43766">
    <property type="entry name" value="TRYPTOPHAN--TRNA LIGASE, MITOCHONDRIAL"/>
    <property type="match status" value="1"/>
</dbReference>
<dbReference type="STRING" id="36842.SAMN02194393_04921"/>
<dbReference type="FunFam" id="1.10.240.10:FF:000002">
    <property type="entry name" value="Tryptophan--tRNA ligase"/>
    <property type="match status" value="1"/>
</dbReference>
<dbReference type="GO" id="GO:0005524">
    <property type="term" value="F:ATP binding"/>
    <property type="evidence" value="ECO:0007669"/>
    <property type="project" value="UniProtKB-UniRule"/>
</dbReference>
<comment type="function">
    <text evidence="8">Catalyzes the attachment of tryptophan to tRNA(Trp).</text>
</comment>
<keyword evidence="11" id="KW-1185">Reference proteome</keyword>
<feature type="short sequence motif" description="'KMSKS' region" evidence="8">
    <location>
        <begin position="192"/>
        <end position="196"/>
    </location>
</feature>
<proteinExistence type="inferred from homology"/>
<evidence type="ECO:0000256" key="6">
    <source>
        <dbReference type="ARBA" id="ARBA00023146"/>
    </source>
</evidence>
<feature type="binding site" evidence="8">
    <location>
        <position position="183"/>
    </location>
    <ligand>
        <name>ATP</name>
        <dbReference type="ChEBI" id="CHEBI:30616"/>
    </ligand>
</feature>
<dbReference type="AlphaFoldDB" id="A0A1T5MLQ0"/>
<dbReference type="GO" id="GO:0006436">
    <property type="term" value="P:tryptophanyl-tRNA aminoacylation"/>
    <property type="evidence" value="ECO:0007669"/>
    <property type="project" value="UniProtKB-UniRule"/>
</dbReference>
<dbReference type="InterPro" id="IPR024109">
    <property type="entry name" value="Trp-tRNA-ligase_bac-type"/>
</dbReference>
<feature type="binding site" evidence="8">
    <location>
        <position position="132"/>
    </location>
    <ligand>
        <name>L-tryptophan</name>
        <dbReference type="ChEBI" id="CHEBI:57912"/>
    </ligand>
</feature>
<dbReference type="InterPro" id="IPR050203">
    <property type="entry name" value="Trp-tRNA_synthetase"/>
</dbReference>
<dbReference type="GO" id="GO:0005829">
    <property type="term" value="C:cytosol"/>
    <property type="evidence" value="ECO:0007669"/>
    <property type="project" value="TreeGrafter"/>
</dbReference>
<comment type="caution">
    <text evidence="8">Lacks conserved residue(s) required for the propagation of feature annotation.</text>
</comment>
<evidence type="ECO:0000256" key="2">
    <source>
        <dbReference type="ARBA" id="ARBA00022598"/>
    </source>
</evidence>
<keyword evidence="8" id="KW-0963">Cytoplasm</keyword>
<feature type="binding site" evidence="8">
    <location>
        <begin position="192"/>
        <end position="196"/>
    </location>
    <ligand>
        <name>ATP</name>
        <dbReference type="ChEBI" id="CHEBI:30616"/>
    </ligand>
</feature>
<comment type="catalytic activity">
    <reaction evidence="7 8">
        <text>tRNA(Trp) + L-tryptophan + ATP = L-tryptophyl-tRNA(Trp) + AMP + diphosphate + H(+)</text>
        <dbReference type="Rhea" id="RHEA:24080"/>
        <dbReference type="Rhea" id="RHEA-COMP:9671"/>
        <dbReference type="Rhea" id="RHEA-COMP:9705"/>
        <dbReference type="ChEBI" id="CHEBI:15378"/>
        <dbReference type="ChEBI" id="CHEBI:30616"/>
        <dbReference type="ChEBI" id="CHEBI:33019"/>
        <dbReference type="ChEBI" id="CHEBI:57912"/>
        <dbReference type="ChEBI" id="CHEBI:78442"/>
        <dbReference type="ChEBI" id="CHEBI:78535"/>
        <dbReference type="ChEBI" id="CHEBI:456215"/>
        <dbReference type="EC" id="6.1.1.2"/>
    </reaction>
</comment>
<dbReference type="PRINTS" id="PR01039">
    <property type="entry name" value="TRNASYNTHTRP"/>
</dbReference>
<evidence type="ECO:0000313" key="10">
    <source>
        <dbReference type="EMBL" id="SKC88828.1"/>
    </source>
</evidence>
<protein>
    <recommendedName>
        <fullName evidence="8">Tryptophan--tRNA ligase</fullName>
        <ecNumber evidence="8">6.1.1.2</ecNumber>
    </recommendedName>
    <alternativeName>
        <fullName evidence="8">Tryptophanyl-tRNA synthetase</fullName>
        <shortName evidence="8">TrpRS</shortName>
    </alternativeName>
</protein>
<dbReference type="Gene3D" id="3.40.50.620">
    <property type="entry name" value="HUPs"/>
    <property type="match status" value="1"/>
</dbReference>
<keyword evidence="4 8" id="KW-0067">ATP-binding</keyword>
<evidence type="ECO:0000256" key="7">
    <source>
        <dbReference type="ARBA" id="ARBA00049929"/>
    </source>
</evidence>
<dbReference type="RefSeq" id="WP_079495498.1">
    <property type="nucleotide sequence ID" value="NZ_FUZT01000018.1"/>
</dbReference>
<feature type="binding site" evidence="8">
    <location>
        <begin position="144"/>
        <end position="146"/>
    </location>
    <ligand>
        <name>ATP</name>
        <dbReference type="ChEBI" id="CHEBI:30616"/>
    </ligand>
</feature>
<evidence type="ECO:0000256" key="4">
    <source>
        <dbReference type="ARBA" id="ARBA00022840"/>
    </source>
</evidence>
<dbReference type="EC" id="6.1.1.2" evidence="8"/>
<evidence type="ECO:0000256" key="1">
    <source>
        <dbReference type="ARBA" id="ARBA00005594"/>
    </source>
</evidence>
<dbReference type="Pfam" id="PF00579">
    <property type="entry name" value="tRNA-synt_1b"/>
    <property type="match status" value="1"/>
</dbReference>
<keyword evidence="5 8" id="KW-0648">Protein biosynthesis</keyword>
<feature type="binding site" evidence="8">
    <location>
        <begin position="17"/>
        <end position="18"/>
    </location>
    <ligand>
        <name>ATP</name>
        <dbReference type="ChEBI" id="CHEBI:30616"/>
    </ligand>
</feature>
<dbReference type="CDD" id="cd00806">
    <property type="entry name" value="TrpRS_core"/>
    <property type="match status" value="1"/>
</dbReference>
<dbReference type="OrthoDB" id="9801042at2"/>
<dbReference type="InterPro" id="IPR002306">
    <property type="entry name" value="Trp-tRNA-ligase"/>
</dbReference>
<sequence length="327" mass="36793">MKRVFSGVQPTSQIHIGNYIGAIKRFVDLQDDMDCFFCIVDLHSITVPQDPKKLYENSLQLAALYMAVGLDPNKVTLFLQSHVPAHSELAWLLQCNTYMGELNRMTQFKEKSKGKDTVTTGLYTYPVLMAADILLYGTDYVPVGNDQKQHLEICRDVALRFNKKFGETFVIPDPLISKFGARIMALDDPTKKMSKSNENKHSKINLLDTPSKIKKSIMKAITDSDSEVRYDVENKPGVSNLMTIYNILGGLSLEDIENKYAGLGYGAFKKDLVEIVVLSLEPIQKKYEEILNSGEVEKVLKKGAEKANEVSNEFLEKAKINMGFVVF</sequence>
<keyword evidence="6 8" id="KW-0030">Aminoacyl-tRNA synthetase</keyword>
<evidence type="ECO:0000256" key="8">
    <source>
        <dbReference type="HAMAP-Rule" id="MF_00140"/>
    </source>
</evidence>